<dbReference type="SUPFAM" id="SSF75304">
    <property type="entry name" value="Amidase signature (AS) enzymes"/>
    <property type="match status" value="1"/>
</dbReference>
<proteinExistence type="predicted"/>
<dbReference type="OrthoDB" id="5423360at2759"/>
<dbReference type="STRING" id="158607.A0A2P5I0J2"/>
<dbReference type="InterPro" id="IPR036928">
    <property type="entry name" value="AS_sf"/>
</dbReference>
<dbReference type="Gene3D" id="3.90.1300.10">
    <property type="entry name" value="Amidase signature (AS) domain"/>
    <property type="match status" value="1"/>
</dbReference>
<sequence length="653" mass="71766">MALKHLITCVVAGIDYLVHPQILGSVEESVRADQVIPVVVLSEDEVNAGPEELGRTLQFLVDNDDVCTDEFTGIIVVKPSGSASEQRGHWPCPGAYDVTTSTDCPFTVYRVADDPGTSEEKNLLPSGPYFLSGQNLHQAWRLYPDELDAFTFGLLPDDPFDPQSFQAVAPLSSDGVSKTIPAPSRFYHSPSSSKPLAGRRVALTDTFDVKGAKTTLSSRAWTQLYPAAENSAAYVKKLLALGAVVVGKTKTTQFTAGLQWVDHHAPVNPRGDRYHEASGSSAGAAASIAGYPWLDFAIGEESDGGVRAPAADHGLHALRSSHDSASLEGVQISSERYDTVGLFGRRLEDLVSAAQHSLQVSDGSVELHRRIFYPTDYFPTSDDKHQKLIELFVQNLETHLDSKRIEVNIAQLWQENPPSQSPIARLPLQQYLSKAPFWSLCHDYYHKYDQFRADYNDAVGREPFVETSPRYRWKIGENVANDDYDEYLDRLTTFRTWFDETVMSLSSESGDIMVLPAGIATQKYRDELPSEPEPLEGIDTRLLSPILGTPQIVVPFAQLPYKSRVTESTEYRPVSASLMGARGSDLALLRLIEEATQASGWRTNVDTGGRAFPVGKNGRHVRDFGDDGVGGEVYIQQKVAGPEGISSSVLDEL</sequence>
<protein>
    <recommendedName>
        <fullName evidence="1">Amidase domain-containing protein</fullName>
    </recommendedName>
</protein>
<evidence type="ECO:0000313" key="3">
    <source>
        <dbReference type="Proteomes" id="UP000094444"/>
    </source>
</evidence>
<dbReference type="InParanoid" id="A0A2P5I0J2"/>
<dbReference type="PANTHER" id="PTHR46310:SF7">
    <property type="entry name" value="AMIDASE 1"/>
    <property type="match status" value="1"/>
</dbReference>
<accession>A0A2P5I0J2</accession>
<dbReference type="PANTHER" id="PTHR46310">
    <property type="entry name" value="AMIDASE 1"/>
    <property type="match status" value="1"/>
</dbReference>
<dbReference type="InterPro" id="IPR023631">
    <property type="entry name" value="Amidase_dom"/>
</dbReference>
<feature type="domain" description="Amidase" evidence="1">
    <location>
        <begin position="192"/>
        <end position="358"/>
    </location>
</feature>
<reference evidence="2" key="1">
    <citation type="submission" date="2017-09" db="EMBL/GenBank/DDBJ databases">
        <title>Polyketide synthases of a Diaporthe helianthi virulent isolate.</title>
        <authorList>
            <person name="Baroncelli R."/>
        </authorList>
    </citation>
    <scope>NUCLEOTIDE SEQUENCE [LARGE SCALE GENOMIC DNA]</scope>
    <source>
        <strain evidence="2">7/96</strain>
    </source>
</reference>
<gene>
    <name evidence="2" type="ORF">DHEL01_v205556</name>
</gene>
<comment type="caution">
    <text evidence="2">The sequence shown here is derived from an EMBL/GenBank/DDBJ whole genome shotgun (WGS) entry which is preliminary data.</text>
</comment>
<evidence type="ECO:0000259" key="1">
    <source>
        <dbReference type="Pfam" id="PF01425"/>
    </source>
</evidence>
<dbReference type="AlphaFoldDB" id="A0A2P5I0J2"/>
<organism evidence="2 3">
    <name type="scientific">Diaporthe helianthi</name>
    <dbReference type="NCBI Taxonomy" id="158607"/>
    <lineage>
        <taxon>Eukaryota</taxon>
        <taxon>Fungi</taxon>
        <taxon>Dikarya</taxon>
        <taxon>Ascomycota</taxon>
        <taxon>Pezizomycotina</taxon>
        <taxon>Sordariomycetes</taxon>
        <taxon>Sordariomycetidae</taxon>
        <taxon>Diaporthales</taxon>
        <taxon>Diaporthaceae</taxon>
        <taxon>Diaporthe</taxon>
    </lineage>
</organism>
<dbReference type="Proteomes" id="UP000094444">
    <property type="component" value="Unassembled WGS sequence"/>
</dbReference>
<evidence type="ECO:0000313" key="2">
    <source>
        <dbReference type="EMBL" id="POS76042.1"/>
    </source>
</evidence>
<keyword evidence="3" id="KW-1185">Reference proteome</keyword>
<name>A0A2P5I0J2_DIAHE</name>
<dbReference type="EMBL" id="MAVT02000413">
    <property type="protein sequence ID" value="POS76042.1"/>
    <property type="molecule type" value="Genomic_DNA"/>
</dbReference>
<dbReference type="Pfam" id="PF01425">
    <property type="entry name" value="Amidase"/>
    <property type="match status" value="1"/>
</dbReference>